<dbReference type="eggNOG" id="COG3118">
    <property type="taxonomic scope" value="Bacteria"/>
</dbReference>
<dbReference type="NCBIfam" id="TIGR04019">
    <property type="entry name" value="B_thiol_YtxJ"/>
    <property type="match status" value="1"/>
</dbReference>
<organism evidence="1 2">
    <name type="scientific">Sporosarcina newyorkensis 2681</name>
    <dbReference type="NCBI Taxonomy" id="1027292"/>
    <lineage>
        <taxon>Bacteria</taxon>
        <taxon>Bacillati</taxon>
        <taxon>Bacillota</taxon>
        <taxon>Bacilli</taxon>
        <taxon>Bacillales</taxon>
        <taxon>Caryophanaceae</taxon>
        <taxon>Sporosarcina</taxon>
    </lineage>
</organism>
<dbReference type="InterPro" id="IPR022551">
    <property type="entry name" value="BrxC"/>
</dbReference>
<comment type="caution">
    <text evidence="1">The sequence shown here is derived from an EMBL/GenBank/DDBJ whole genome shotgun (WGS) entry which is preliminary data.</text>
</comment>
<dbReference type="HOGENOM" id="CLU_153787_1_1_9"/>
<dbReference type="EMBL" id="AFPZ01000099">
    <property type="protein sequence ID" value="EGQ21743.1"/>
    <property type="molecule type" value="Genomic_DNA"/>
</dbReference>
<gene>
    <name evidence="1" type="ORF">HMPREF9372_3103</name>
</gene>
<name>F9DWC2_9BACL</name>
<protein>
    <submittedName>
        <fullName evidence="1">General stress protein</fullName>
    </submittedName>
</protein>
<evidence type="ECO:0000313" key="1">
    <source>
        <dbReference type="EMBL" id="EGQ21743.1"/>
    </source>
</evidence>
<dbReference type="SUPFAM" id="SSF52833">
    <property type="entry name" value="Thioredoxin-like"/>
    <property type="match status" value="1"/>
</dbReference>
<dbReference type="STRING" id="759851.SAMN04244570_1328"/>
<dbReference type="Proteomes" id="UP000005316">
    <property type="component" value="Unassembled WGS sequence"/>
</dbReference>
<proteinExistence type="predicted"/>
<dbReference type="Gene3D" id="3.40.30.10">
    <property type="entry name" value="Glutaredoxin"/>
    <property type="match status" value="1"/>
</dbReference>
<dbReference type="Pfam" id="PF11009">
    <property type="entry name" value="BrxC"/>
    <property type="match status" value="1"/>
</dbReference>
<sequence>MRCTIYDSRERKFGGESIMKRIKSVEAWRALLKKSDEQPFLLFKLSMTCISSVAAKKELQKLQTELPIYVVIVQLDRKVSKAVEEDLGVKHESPQLLILKDGRGIWQATHYHIKQSIVLDAIEEYV</sequence>
<dbReference type="InterPro" id="IPR036249">
    <property type="entry name" value="Thioredoxin-like_sf"/>
</dbReference>
<evidence type="ECO:0000313" key="2">
    <source>
        <dbReference type="Proteomes" id="UP000005316"/>
    </source>
</evidence>
<accession>F9DWC2</accession>
<reference evidence="1 2" key="1">
    <citation type="submission" date="2011-04" db="EMBL/GenBank/DDBJ databases">
        <authorList>
            <person name="Muzny D."/>
            <person name="Qin X."/>
            <person name="Deng J."/>
            <person name="Jiang H."/>
            <person name="Liu Y."/>
            <person name="Qu J."/>
            <person name="Song X.-Z."/>
            <person name="Zhang L."/>
            <person name="Thornton R."/>
            <person name="Coyle M."/>
            <person name="Francisco L."/>
            <person name="Jackson L."/>
            <person name="Javaid M."/>
            <person name="Korchina V."/>
            <person name="Kovar C."/>
            <person name="Mata R."/>
            <person name="Mathew T."/>
            <person name="Ngo R."/>
            <person name="Nguyen L."/>
            <person name="Nguyen N."/>
            <person name="Okwuonu G."/>
            <person name="Ongeri F."/>
            <person name="Pham C."/>
            <person name="Simmons D."/>
            <person name="Wilczek-Boney K."/>
            <person name="Hale W."/>
            <person name="Jakkamsetti A."/>
            <person name="Pham P."/>
            <person name="Ruth R."/>
            <person name="San Lucas F."/>
            <person name="Warren J."/>
            <person name="Zhang J."/>
            <person name="Zhao Z."/>
            <person name="Zhou C."/>
            <person name="Zhu D."/>
            <person name="Lee S."/>
            <person name="Bess C."/>
            <person name="Blankenburg K."/>
            <person name="Forbes L."/>
            <person name="Fu Q."/>
            <person name="Gubbala S."/>
            <person name="Hirani K."/>
            <person name="Jayaseelan J.C."/>
            <person name="Lara F."/>
            <person name="Munidasa M."/>
            <person name="Palculict T."/>
            <person name="Patil S."/>
            <person name="Pu L.-L."/>
            <person name="Saada N."/>
            <person name="Tang L."/>
            <person name="Weissenberger G."/>
            <person name="Zhu Y."/>
            <person name="Hemphill L."/>
            <person name="Shang Y."/>
            <person name="Youmans B."/>
            <person name="Ayvaz T."/>
            <person name="Ross M."/>
            <person name="Santibanez J."/>
            <person name="Aqrawi P."/>
            <person name="Gross S."/>
            <person name="Joshi V."/>
            <person name="Fowler G."/>
            <person name="Nazareth L."/>
            <person name="Reid J."/>
            <person name="Worley K."/>
            <person name="Petrosino J."/>
            <person name="Highlander S."/>
            <person name="Gibbs R."/>
        </authorList>
    </citation>
    <scope>NUCLEOTIDE SEQUENCE [LARGE SCALE GENOMIC DNA]</scope>
    <source>
        <strain evidence="1 2">2681</strain>
    </source>
</reference>
<dbReference type="AlphaFoldDB" id="F9DWC2"/>